<evidence type="ECO:0000313" key="4">
    <source>
        <dbReference type="Proteomes" id="UP000638014"/>
    </source>
</evidence>
<feature type="compositionally biased region" description="Polar residues" evidence="1">
    <location>
        <begin position="41"/>
        <end position="59"/>
    </location>
</feature>
<accession>A0A8J6QHQ9</accession>
<dbReference type="AlphaFoldDB" id="A0A8J6QHQ9"/>
<sequence length="290" mass="32583">MRKLFLSAVLIAPLCATAQVDWYADPNKPLTDSFRRLDQNAGSSTTCADQTATSSNPTVSPYGKMWKIDKPVGARRGEYARTEGFIHPEGRGRFYGWRFRINSNPDAVDKVTVFQWKTAIDSNGTSGTQNYPINMEYEHGTLKLEAFGPCTDSNVASTPPLCSNYPSQRKVTLKSVPLPEFGWGELVLKIFKDDDPNEGYVEFYYNGVQQTLSNGSPTGDFRVTFKNGDYKRAYLRTSDGDVGPQDSKTENMYPKWGVYNLNSCGYDVNVFFDEMRVGRSFNDVDPSNYD</sequence>
<name>A0A8J6QHQ9_9GAMM</name>
<reference evidence="3" key="1">
    <citation type="submission" date="2020-09" db="EMBL/GenBank/DDBJ databases">
        <title>A novel bacterium of genus Neiella, isolated from South China Sea.</title>
        <authorList>
            <person name="Huang H."/>
            <person name="Mo K."/>
            <person name="Hu Y."/>
        </authorList>
    </citation>
    <scope>NUCLEOTIDE SEQUENCE</scope>
    <source>
        <strain evidence="3">HB171785</strain>
    </source>
</reference>
<proteinExistence type="predicted"/>
<feature type="signal peptide" evidence="2">
    <location>
        <begin position="1"/>
        <end position="18"/>
    </location>
</feature>
<dbReference type="Pfam" id="PF14099">
    <property type="entry name" value="Polysacc_lyase"/>
    <property type="match status" value="1"/>
</dbReference>
<organism evidence="3 4">
    <name type="scientific">Neiella litorisoli</name>
    <dbReference type="NCBI Taxonomy" id="2771431"/>
    <lineage>
        <taxon>Bacteria</taxon>
        <taxon>Pseudomonadati</taxon>
        <taxon>Pseudomonadota</taxon>
        <taxon>Gammaproteobacteria</taxon>
        <taxon>Alteromonadales</taxon>
        <taxon>Echinimonadaceae</taxon>
        <taxon>Neiella</taxon>
    </lineage>
</organism>
<evidence type="ECO:0000313" key="3">
    <source>
        <dbReference type="EMBL" id="MBD1388737.1"/>
    </source>
</evidence>
<evidence type="ECO:0000256" key="1">
    <source>
        <dbReference type="SAM" id="MobiDB-lite"/>
    </source>
</evidence>
<dbReference type="InterPro" id="IPR025975">
    <property type="entry name" value="Polysacc_lyase"/>
</dbReference>
<comment type="caution">
    <text evidence="3">The sequence shown here is derived from an EMBL/GenBank/DDBJ whole genome shotgun (WGS) entry which is preliminary data.</text>
</comment>
<dbReference type="Gene3D" id="2.60.120.200">
    <property type="match status" value="1"/>
</dbReference>
<dbReference type="Proteomes" id="UP000638014">
    <property type="component" value="Unassembled WGS sequence"/>
</dbReference>
<keyword evidence="3" id="KW-0456">Lyase</keyword>
<feature type="region of interest" description="Disordered" evidence="1">
    <location>
        <begin position="41"/>
        <end position="60"/>
    </location>
</feature>
<protein>
    <submittedName>
        <fullName evidence="3">Heparin lyase I family protein</fullName>
    </submittedName>
</protein>
<keyword evidence="4" id="KW-1185">Reference proteome</keyword>
<evidence type="ECO:0000256" key="2">
    <source>
        <dbReference type="SAM" id="SignalP"/>
    </source>
</evidence>
<dbReference type="RefSeq" id="WP_191143851.1">
    <property type="nucleotide sequence ID" value="NZ_JACXAF010000005.1"/>
</dbReference>
<feature type="chain" id="PRO_5035189298" evidence="2">
    <location>
        <begin position="19"/>
        <end position="290"/>
    </location>
</feature>
<keyword evidence="2" id="KW-0732">Signal</keyword>
<dbReference type="EMBL" id="JACXAF010000005">
    <property type="protein sequence ID" value="MBD1388737.1"/>
    <property type="molecule type" value="Genomic_DNA"/>
</dbReference>
<gene>
    <name evidence="3" type="ORF">IC617_04790</name>
</gene>
<dbReference type="GO" id="GO:0016829">
    <property type="term" value="F:lyase activity"/>
    <property type="evidence" value="ECO:0007669"/>
    <property type="project" value="UniProtKB-KW"/>
</dbReference>